<feature type="domain" description="Flagellin N-terminal" evidence="4">
    <location>
        <begin position="6"/>
        <end position="143"/>
    </location>
</feature>
<dbReference type="PANTHER" id="PTHR42792:SF2">
    <property type="entry name" value="FLAGELLIN"/>
    <property type="match status" value="1"/>
</dbReference>
<evidence type="ECO:0000313" key="6">
    <source>
        <dbReference type="EMBL" id="HDD35279.1"/>
    </source>
</evidence>
<dbReference type="Gene3D" id="1.20.1330.10">
    <property type="entry name" value="f41 fragment of flagellin, N-terminal domain"/>
    <property type="match status" value="1"/>
</dbReference>
<organism evidence="6">
    <name type="scientific">Desulfofervidus auxilii</name>
    <dbReference type="NCBI Taxonomy" id="1621989"/>
    <lineage>
        <taxon>Bacteria</taxon>
        <taxon>Pseudomonadati</taxon>
        <taxon>Thermodesulfobacteriota</taxon>
        <taxon>Candidatus Desulfofervidia</taxon>
        <taxon>Candidatus Desulfofervidales</taxon>
        <taxon>Candidatus Desulfofervidaceae</taxon>
        <taxon>Candidatus Desulfofervidus</taxon>
    </lineage>
</organism>
<comment type="similarity">
    <text evidence="1 3">Belongs to the bacterial flagellin family.</text>
</comment>
<evidence type="ECO:0000256" key="1">
    <source>
        <dbReference type="ARBA" id="ARBA00005709"/>
    </source>
</evidence>
<keyword evidence="3" id="KW-0964">Secreted</keyword>
<reference evidence="6" key="1">
    <citation type="journal article" date="2020" name="mSystems">
        <title>Genome- and Community-Level Interaction Insights into Carbon Utilization and Element Cycling Functions of Hydrothermarchaeota in Hydrothermal Sediment.</title>
        <authorList>
            <person name="Zhou Z."/>
            <person name="Liu Y."/>
            <person name="Xu W."/>
            <person name="Pan J."/>
            <person name="Luo Z.H."/>
            <person name="Li M."/>
        </authorList>
    </citation>
    <scope>NUCLEOTIDE SEQUENCE [LARGE SCALE GENOMIC DNA]</scope>
    <source>
        <strain evidence="6">HyVt-113</strain>
    </source>
</reference>
<name>A0A7V0I9M1_DESA2</name>
<dbReference type="GO" id="GO:0009288">
    <property type="term" value="C:bacterial-type flagellum"/>
    <property type="evidence" value="ECO:0007669"/>
    <property type="project" value="UniProtKB-SubCell"/>
</dbReference>
<feature type="domain" description="Flagellin C-terminal" evidence="5">
    <location>
        <begin position="185"/>
        <end position="270"/>
    </location>
</feature>
<comment type="subcellular location">
    <subcellularLocation>
        <location evidence="3">Secreted</location>
    </subcellularLocation>
    <subcellularLocation>
        <location evidence="3">Bacterial flagellum</location>
    </subcellularLocation>
</comment>
<protein>
    <recommendedName>
        <fullName evidence="3">Flagellin</fullName>
    </recommendedName>
</protein>
<dbReference type="GO" id="GO:0005198">
    <property type="term" value="F:structural molecule activity"/>
    <property type="evidence" value="ECO:0007669"/>
    <property type="project" value="UniProtKB-UniRule"/>
</dbReference>
<dbReference type="SUPFAM" id="SSF64518">
    <property type="entry name" value="Phase 1 flagellin"/>
    <property type="match status" value="1"/>
</dbReference>
<keyword evidence="6" id="KW-0282">Flagellum</keyword>
<dbReference type="InterPro" id="IPR042187">
    <property type="entry name" value="Flagellin_C_sub2"/>
</dbReference>
<sequence>MAFRIPNNVAAINVHRWLENAQFNLDRSLERLASGYRINKAADDAAGLAISSVFRQQIVSLRMAYNNASQAVAMIQVAEGSADKITSIIHRLKELATEAASDTVDDSRRSYLNSEASTLLSELDRIVDSTKYAGNAIFNSTFTFQVGYENASSSRISLSVGDLHSDDLGINDISLASLSSAQAALSAIDNALTTVSSVRADLGAVQNRLEYARSNLQITIENYVASESTIRDVDMAAEMANFTKNQILVQTSMAMLAQANALPQTVVQLLR</sequence>
<dbReference type="PRINTS" id="PR00207">
    <property type="entry name" value="FLAGELLIN"/>
</dbReference>
<evidence type="ECO:0000256" key="3">
    <source>
        <dbReference type="RuleBase" id="RU362073"/>
    </source>
</evidence>
<dbReference type="InterPro" id="IPR001492">
    <property type="entry name" value="Flagellin"/>
</dbReference>
<dbReference type="Gene3D" id="6.10.10.10">
    <property type="entry name" value="Flagellar export chaperone, C-terminal domain"/>
    <property type="match status" value="1"/>
</dbReference>
<dbReference type="InterPro" id="IPR001029">
    <property type="entry name" value="Flagellin_N"/>
</dbReference>
<comment type="caution">
    <text evidence="6">The sequence shown here is derived from an EMBL/GenBank/DDBJ whole genome shotgun (WGS) entry which is preliminary data.</text>
</comment>
<gene>
    <name evidence="6" type="ORF">ENF30_00605</name>
</gene>
<keyword evidence="2 3" id="KW-0975">Bacterial flagellum</keyword>
<evidence type="ECO:0000259" key="5">
    <source>
        <dbReference type="Pfam" id="PF00700"/>
    </source>
</evidence>
<dbReference type="GO" id="GO:0005576">
    <property type="term" value="C:extracellular region"/>
    <property type="evidence" value="ECO:0007669"/>
    <property type="project" value="UniProtKB-SubCell"/>
</dbReference>
<comment type="function">
    <text evidence="3">Flagellin is the subunit protein which polymerizes to form the filaments of bacterial flagella.</text>
</comment>
<evidence type="ECO:0000256" key="2">
    <source>
        <dbReference type="ARBA" id="ARBA00023143"/>
    </source>
</evidence>
<dbReference type="InterPro" id="IPR046358">
    <property type="entry name" value="Flagellin_C"/>
</dbReference>
<keyword evidence="6" id="KW-0966">Cell projection</keyword>
<accession>A0A7V0I9M1</accession>
<dbReference type="Proteomes" id="UP000885706">
    <property type="component" value="Unassembled WGS sequence"/>
</dbReference>
<proteinExistence type="inferred from homology"/>
<keyword evidence="6" id="KW-0969">Cilium</keyword>
<dbReference type="Pfam" id="PF00700">
    <property type="entry name" value="Flagellin_C"/>
    <property type="match status" value="1"/>
</dbReference>
<dbReference type="Pfam" id="PF00669">
    <property type="entry name" value="Flagellin_N"/>
    <property type="match status" value="1"/>
</dbReference>
<dbReference type="PANTHER" id="PTHR42792">
    <property type="entry name" value="FLAGELLIN"/>
    <property type="match status" value="1"/>
</dbReference>
<dbReference type="EMBL" id="DQWQ01000029">
    <property type="protein sequence ID" value="HDD35279.1"/>
    <property type="molecule type" value="Genomic_DNA"/>
</dbReference>
<dbReference type="AlphaFoldDB" id="A0A7V0I9M1"/>
<evidence type="ECO:0000259" key="4">
    <source>
        <dbReference type="Pfam" id="PF00669"/>
    </source>
</evidence>